<gene>
    <name evidence="3" type="ORF">QBC37DRAFT_393624</name>
</gene>
<accession>A0AAN6XSY9</accession>
<feature type="transmembrane region" description="Helical" evidence="2">
    <location>
        <begin position="250"/>
        <end position="274"/>
    </location>
</feature>
<feature type="region of interest" description="Disordered" evidence="1">
    <location>
        <begin position="210"/>
        <end position="247"/>
    </location>
</feature>
<dbReference type="EMBL" id="MU858495">
    <property type="protein sequence ID" value="KAK4206144.1"/>
    <property type="molecule type" value="Genomic_DNA"/>
</dbReference>
<proteinExistence type="predicted"/>
<reference evidence="3" key="1">
    <citation type="journal article" date="2023" name="Mol. Phylogenet. Evol.">
        <title>Genome-scale phylogeny and comparative genomics of the fungal order Sordariales.</title>
        <authorList>
            <person name="Hensen N."/>
            <person name="Bonometti L."/>
            <person name="Westerberg I."/>
            <person name="Brannstrom I.O."/>
            <person name="Guillou S."/>
            <person name="Cros-Aarteil S."/>
            <person name="Calhoun S."/>
            <person name="Haridas S."/>
            <person name="Kuo A."/>
            <person name="Mondo S."/>
            <person name="Pangilinan J."/>
            <person name="Riley R."/>
            <person name="LaButti K."/>
            <person name="Andreopoulos B."/>
            <person name="Lipzen A."/>
            <person name="Chen C."/>
            <person name="Yan M."/>
            <person name="Daum C."/>
            <person name="Ng V."/>
            <person name="Clum A."/>
            <person name="Steindorff A."/>
            <person name="Ohm R.A."/>
            <person name="Martin F."/>
            <person name="Silar P."/>
            <person name="Natvig D.O."/>
            <person name="Lalanne C."/>
            <person name="Gautier V."/>
            <person name="Ament-Velasquez S.L."/>
            <person name="Kruys A."/>
            <person name="Hutchinson M.I."/>
            <person name="Powell A.J."/>
            <person name="Barry K."/>
            <person name="Miller A.N."/>
            <person name="Grigoriev I.V."/>
            <person name="Debuchy R."/>
            <person name="Gladieux P."/>
            <person name="Hiltunen Thoren M."/>
            <person name="Johannesson H."/>
        </authorList>
    </citation>
    <scope>NUCLEOTIDE SEQUENCE</scope>
    <source>
        <strain evidence="3">PSN293</strain>
    </source>
</reference>
<dbReference type="Proteomes" id="UP001301769">
    <property type="component" value="Unassembled WGS sequence"/>
</dbReference>
<dbReference type="InterPro" id="IPR011043">
    <property type="entry name" value="Gal_Oxase/kelch_b-propeller"/>
</dbReference>
<keyword evidence="2" id="KW-0812">Transmembrane</keyword>
<name>A0AAN6XSY9_9PEZI</name>
<feature type="region of interest" description="Disordered" evidence="1">
    <location>
        <begin position="282"/>
        <end position="302"/>
    </location>
</feature>
<keyword evidence="4" id="KW-1185">Reference proteome</keyword>
<dbReference type="Gene3D" id="2.120.10.80">
    <property type="entry name" value="Kelch-type beta propeller"/>
    <property type="match status" value="1"/>
</dbReference>
<dbReference type="SUPFAM" id="SSF50965">
    <property type="entry name" value="Galactose oxidase, central domain"/>
    <property type="match status" value="1"/>
</dbReference>
<keyword evidence="2" id="KW-0472">Membrane</keyword>
<feature type="compositionally biased region" description="Polar residues" evidence="1">
    <location>
        <begin position="214"/>
        <end position="229"/>
    </location>
</feature>
<dbReference type="InterPro" id="IPR015915">
    <property type="entry name" value="Kelch-typ_b-propeller"/>
</dbReference>
<dbReference type="AlphaFoldDB" id="A0AAN6XSY9"/>
<organism evidence="3 4">
    <name type="scientific">Rhypophila decipiens</name>
    <dbReference type="NCBI Taxonomy" id="261697"/>
    <lineage>
        <taxon>Eukaryota</taxon>
        <taxon>Fungi</taxon>
        <taxon>Dikarya</taxon>
        <taxon>Ascomycota</taxon>
        <taxon>Pezizomycotina</taxon>
        <taxon>Sordariomycetes</taxon>
        <taxon>Sordariomycetidae</taxon>
        <taxon>Sordariales</taxon>
        <taxon>Naviculisporaceae</taxon>
        <taxon>Rhypophila</taxon>
    </lineage>
</organism>
<comment type="caution">
    <text evidence="3">The sequence shown here is derived from an EMBL/GenBank/DDBJ whole genome shotgun (WGS) entry which is preliminary data.</text>
</comment>
<evidence type="ECO:0000313" key="3">
    <source>
        <dbReference type="EMBL" id="KAK4206144.1"/>
    </source>
</evidence>
<evidence type="ECO:0000256" key="1">
    <source>
        <dbReference type="SAM" id="MobiDB-lite"/>
    </source>
</evidence>
<sequence>MTMVVDAVTSPMEFIRISDVDSRTWLSQNATGVATSSTSSSDLMIPDPRLLGCTASAWAPDNSSYNIYLFGGQRQLRGERTKDLWVLSLPSFTCIKAGDDSAGGIGHSCARVGRHMFAIGSGEQDETTCQPFFRILDMATLEWTNAYDPSSPDYVVPPAIHATIGGDEMGGAKVIKPPTDSRKSGNWTRLRTVFEQTPWGRNGYFSFTDDKATPSITAHNTTPGPSMTPTDGGLPGNTSSPPPLSGAQTAGIAVGSTVAGLLLVALLVACVILWNRGRASKHPRKDKKTVGLPTVGEDQDQHLGELHGDGVIQEIGTTR</sequence>
<protein>
    <recommendedName>
        <fullName evidence="5">Kelch repeat protein</fullName>
    </recommendedName>
</protein>
<reference evidence="3" key="2">
    <citation type="submission" date="2023-05" db="EMBL/GenBank/DDBJ databases">
        <authorList>
            <consortium name="Lawrence Berkeley National Laboratory"/>
            <person name="Steindorff A."/>
            <person name="Hensen N."/>
            <person name="Bonometti L."/>
            <person name="Westerberg I."/>
            <person name="Brannstrom I.O."/>
            <person name="Guillou S."/>
            <person name="Cros-Aarteil S."/>
            <person name="Calhoun S."/>
            <person name="Haridas S."/>
            <person name="Kuo A."/>
            <person name="Mondo S."/>
            <person name="Pangilinan J."/>
            <person name="Riley R."/>
            <person name="Labutti K."/>
            <person name="Andreopoulos B."/>
            <person name="Lipzen A."/>
            <person name="Chen C."/>
            <person name="Yanf M."/>
            <person name="Daum C."/>
            <person name="Ng V."/>
            <person name="Clum A."/>
            <person name="Ohm R."/>
            <person name="Martin F."/>
            <person name="Silar P."/>
            <person name="Natvig D."/>
            <person name="Lalanne C."/>
            <person name="Gautier V."/>
            <person name="Ament-Velasquez S.L."/>
            <person name="Kruys A."/>
            <person name="Hutchinson M.I."/>
            <person name="Powell A.J."/>
            <person name="Barry K."/>
            <person name="Miller A.N."/>
            <person name="Grigoriev I.V."/>
            <person name="Debuchy R."/>
            <person name="Gladieux P."/>
            <person name="Thoren M.H."/>
            <person name="Johannesson H."/>
        </authorList>
    </citation>
    <scope>NUCLEOTIDE SEQUENCE</scope>
    <source>
        <strain evidence="3">PSN293</strain>
    </source>
</reference>
<evidence type="ECO:0000313" key="4">
    <source>
        <dbReference type="Proteomes" id="UP001301769"/>
    </source>
</evidence>
<keyword evidence="2" id="KW-1133">Transmembrane helix</keyword>
<evidence type="ECO:0008006" key="5">
    <source>
        <dbReference type="Google" id="ProtNLM"/>
    </source>
</evidence>
<evidence type="ECO:0000256" key="2">
    <source>
        <dbReference type="SAM" id="Phobius"/>
    </source>
</evidence>